<comment type="caution">
    <text evidence="3">The sequence shown here is derived from an EMBL/GenBank/DDBJ whole genome shotgun (WGS) entry which is preliminary data.</text>
</comment>
<organism evidence="3 4">
    <name type="scientific">Mucuna pruriens</name>
    <name type="common">Velvet bean</name>
    <name type="synonym">Dolichos pruriens</name>
    <dbReference type="NCBI Taxonomy" id="157652"/>
    <lineage>
        <taxon>Eukaryota</taxon>
        <taxon>Viridiplantae</taxon>
        <taxon>Streptophyta</taxon>
        <taxon>Embryophyta</taxon>
        <taxon>Tracheophyta</taxon>
        <taxon>Spermatophyta</taxon>
        <taxon>Magnoliopsida</taxon>
        <taxon>eudicotyledons</taxon>
        <taxon>Gunneridae</taxon>
        <taxon>Pentapetalae</taxon>
        <taxon>rosids</taxon>
        <taxon>fabids</taxon>
        <taxon>Fabales</taxon>
        <taxon>Fabaceae</taxon>
        <taxon>Papilionoideae</taxon>
        <taxon>50 kb inversion clade</taxon>
        <taxon>NPAAA clade</taxon>
        <taxon>indigoferoid/millettioid clade</taxon>
        <taxon>Phaseoleae</taxon>
        <taxon>Mucuna</taxon>
    </lineage>
</organism>
<proteinExistence type="predicted"/>
<dbReference type="Pfam" id="PF25597">
    <property type="entry name" value="SH3_retrovirus"/>
    <property type="match status" value="1"/>
</dbReference>
<feature type="domain" description="Retroviral polymerase SH3-like" evidence="2">
    <location>
        <begin position="64"/>
        <end position="103"/>
    </location>
</feature>
<evidence type="ECO:0000259" key="2">
    <source>
        <dbReference type="Pfam" id="PF25597"/>
    </source>
</evidence>
<dbReference type="STRING" id="157652.A0A371FSU8"/>
<evidence type="ECO:0000259" key="1">
    <source>
        <dbReference type="Pfam" id="PF07727"/>
    </source>
</evidence>
<feature type="domain" description="Reverse transcriptase Ty1/copia-type" evidence="1">
    <location>
        <begin position="199"/>
        <end position="254"/>
    </location>
</feature>
<dbReference type="AlphaFoldDB" id="A0A371FSU8"/>
<gene>
    <name evidence="3" type="ORF">CR513_37955</name>
</gene>
<name>A0A371FSU8_MUCPR</name>
<dbReference type="InterPro" id="IPR013103">
    <property type="entry name" value="RVT_2"/>
</dbReference>
<sequence>MDMVRSMRSNAKLPQFLWIEAIKMITCALNRVLTKVVLKTPFELLEGWKPSLRHICIRDAPLNGYFIGYIEKSKGYRFYYPTHNTRIMESRIAKFFENDLTSRSDQFQDIVNEKDHYEAQLSDSNYVEKQLVKQHVLQQDNEAALRKSTRVKKLAIPSDYVAYLQESDYNIGAKNDPKTFSQAMSSKESNLWYNAMKYFPNGVKSVGCIWVLKIKKDLQGNIERHKVRLVVKRFTQREEIDYTETFSPVSKKDYV</sequence>
<keyword evidence="4" id="KW-1185">Reference proteome</keyword>
<dbReference type="OrthoDB" id="1935113at2759"/>
<dbReference type="Pfam" id="PF07727">
    <property type="entry name" value="RVT_2"/>
    <property type="match status" value="1"/>
</dbReference>
<accession>A0A371FSU8</accession>
<evidence type="ECO:0000313" key="4">
    <source>
        <dbReference type="Proteomes" id="UP000257109"/>
    </source>
</evidence>
<dbReference type="EMBL" id="QJKJ01007948">
    <property type="protein sequence ID" value="RDX81376.1"/>
    <property type="molecule type" value="Genomic_DNA"/>
</dbReference>
<evidence type="ECO:0000313" key="3">
    <source>
        <dbReference type="EMBL" id="RDX81376.1"/>
    </source>
</evidence>
<dbReference type="InterPro" id="IPR057670">
    <property type="entry name" value="SH3_retrovirus"/>
</dbReference>
<feature type="non-terminal residue" evidence="3">
    <location>
        <position position="1"/>
    </location>
</feature>
<reference evidence="3" key="1">
    <citation type="submission" date="2018-05" db="EMBL/GenBank/DDBJ databases">
        <title>Draft genome of Mucuna pruriens seed.</title>
        <authorList>
            <person name="Nnadi N.E."/>
            <person name="Vos R."/>
            <person name="Hasami M.H."/>
            <person name="Devisetty U.K."/>
            <person name="Aguiy J.C."/>
        </authorList>
    </citation>
    <scope>NUCLEOTIDE SEQUENCE [LARGE SCALE GENOMIC DNA]</scope>
    <source>
        <strain evidence="3">JCA_2017</strain>
    </source>
</reference>
<dbReference type="Proteomes" id="UP000257109">
    <property type="component" value="Unassembled WGS sequence"/>
</dbReference>
<protein>
    <submittedName>
        <fullName evidence="3">Uncharacterized protein</fullName>
    </submittedName>
</protein>